<dbReference type="GO" id="GO:0009082">
    <property type="term" value="P:branched-chain amino acid biosynthetic process"/>
    <property type="evidence" value="ECO:0007669"/>
    <property type="project" value="UniProtKB-KW"/>
</dbReference>
<comment type="pathway">
    <text evidence="3">Amino-acid biosynthesis; L-valine biosynthesis; L-valine from pyruvate: step 4/4.</text>
</comment>
<comment type="pathway">
    <text evidence="2">Amino-acid biosynthesis; L-isoleucine biosynthesis; L-isoleucine from 2-oxobutanoate: step 4/4.</text>
</comment>
<dbReference type="Gene3D" id="3.20.10.10">
    <property type="entry name" value="D-amino Acid Aminotransferase, subunit A, domain 2"/>
    <property type="match status" value="1"/>
</dbReference>
<dbReference type="InterPro" id="IPR036038">
    <property type="entry name" value="Aminotransferase-like"/>
</dbReference>
<name>A0A4Y6UA78_9PROT</name>
<comment type="similarity">
    <text evidence="5">Belongs to the class-IV pyridoxal-phosphate-dependent aminotransferase family.</text>
</comment>
<dbReference type="GO" id="GO:0004084">
    <property type="term" value="F:branched-chain-amino-acid transaminase activity"/>
    <property type="evidence" value="ECO:0007669"/>
    <property type="project" value="UniProtKB-EC"/>
</dbReference>
<evidence type="ECO:0000313" key="13">
    <source>
        <dbReference type="Proteomes" id="UP000318709"/>
    </source>
</evidence>
<dbReference type="Proteomes" id="UP000318709">
    <property type="component" value="Chromosome"/>
</dbReference>
<dbReference type="PANTHER" id="PTHR42743:SF11">
    <property type="entry name" value="AMINODEOXYCHORISMATE LYASE"/>
    <property type="match status" value="1"/>
</dbReference>
<accession>A0A4Y6UA78</accession>
<comment type="catalytic activity">
    <reaction evidence="9">
        <text>L-valine + 2-oxoglutarate = 3-methyl-2-oxobutanoate + L-glutamate</text>
        <dbReference type="Rhea" id="RHEA:24813"/>
        <dbReference type="ChEBI" id="CHEBI:11851"/>
        <dbReference type="ChEBI" id="CHEBI:16810"/>
        <dbReference type="ChEBI" id="CHEBI:29985"/>
        <dbReference type="ChEBI" id="CHEBI:57762"/>
        <dbReference type="EC" id="2.6.1.42"/>
    </reaction>
</comment>
<dbReference type="CDD" id="cd00449">
    <property type="entry name" value="PLPDE_IV"/>
    <property type="match status" value="1"/>
</dbReference>
<organism evidence="12 13">
    <name type="scientific">Formicincola oecophyllae</name>
    <dbReference type="NCBI Taxonomy" id="2558361"/>
    <lineage>
        <taxon>Bacteria</taxon>
        <taxon>Pseudomonadati</taxon>
        <taxon>Pseudomonadota</taxon>
        <taxon>Alphaproteobacteria</taxon>
        <taxon>Acetobacterales</taxon>
        <taxon>Acetobacteraceae</taxon>
        <taxon>Formicincola</taxon>
    </lineage>
</organism>
<dbReference type="OrthoDB" id="9805628at2"/>
<evidence type="ECO:0000256" key="9">
    <source>
        <dbReference type="ARBA" id="ARBA00048212"/>
    </source>
</evidence>
<dbReference type="PANTHER" id="PTHR42743">
    <property type="entry name" value="AMINO-ACID AMINOTRANSFERASE"/>
    <property type="match status" value="1"/>
</dbReference>
<dbReference type="AlphaFoldDB" id="A0A4Y6UA78"/>
<dbReference type="InterPro" id="IPR043132">
    <property type="entry name" value="BCAT-like_C"/>
</dbReference>
<comment type="catalytic activity">
    <reaction evidence="11">
        <text>L-leucine + 2-oxoglutarate = 4-methyl-2-oxopentanoate + L-glutamate</text>
        <dbReference type="Rhea" id="RHEA:18321"/>
        <dbReference type="ChEBI" id="CHEBI:16810"/>
        <dbReference type="ChEBI" id="CHEBI:17865"/>
        <dbReference type="ChEBI" id="CHEBI:29985"/>
        <dbReference type="ChEBI" id="CHEBI:57427"/>
        <dbReference type="EC" id="2.6.1.42"/>
    </reaction>
</comment>
<dbReference type="EMBL" id="CP038231">
    <property type="protein sequence ID" value="QDH13366.1"/>
    <property type="molecule type" value="Genomic_DNA"/>
</dbReference>
<keyword evidence="8" id="KW-0028">Amino-acid biosynthesis</keyword>
<sequence>MAGGAAQSCPLHECKQRAIMTSLKPASASVPAMAWFGDGLRPLNTLALNPADRGLLLGDGLFETVRVHQGHMDWAALHEERMRQGCGLLNMPALPAGRFMAALNATRAANQVLEGSLRLTWTRGPAARGLVPPSPERCQPTLLITASHSVGAPSAKPGLRAPATIMVARQRRDADSILAQVKSLSALPAVVARLEAHQAGCDDALMANHHGQLAEATAANLVALMGERLTTPPLHDGALPGTSRARLLQRGLVVEGSCTEATLAQARGLWLVNALGITPVRAWRDGQGRTHDLPLPGTITEKLRHFLYDRPKSLPNGAAGLPTPF</sequence>
<comment type="catalytic activity">
    <reaction evidence="10">
        <text>L-isoleucine + 2-oxoglutarate = (S)-3-methyl-2-oxopentanoate + L-glutamate</text>
        <dbReference type="Rhea" id="RHEA:24801"/>
        <dbReference type="ChEBI" id="CHEBI:16810"/>
        <dbReference type="ChEBI" id="CHEBI:29985"/>
        <dbReference type="ChEBI" id="CHEBI:35146"/>
        <dbReference type="ChEBI" id="CHEBI:58045"/>
        <dbReference type="EC" id="2.6.1.42"/>
    </reaction>
</comment>
<evidence type="ECO:0000256" key="5">
    <source>
        <dbReference type="ARBA" id="ARBA00009320"/>
    </source>
</evidence>
<keyword evidence="8" id="KW-0100">Branched-chain amino acid biosynthesis</keyword>
<evidence type="ECO:0000256" key="6">
    <source>
        <dbReference type="ARBA" id="ARBA00013053"/>
    </source>
</evidence>
<dbReference type="InterPro" id="IPR001544">
    <property type="entry name" value="Aminotrans_IV"/>
</dbReference>
<dbReference type="InterPro" id="IPR043131">
    <property type="entry name" value="BCAT-like_N"/>
</dbReference>
<dbReference type="Gene3D" id="3.30.470.10">
    <property type="match status" value="1"/>
</dbReference>
<evidence type="ECO:0000256" key="4">
    <source>
        <dbReference type="ARBA" id="ARBA00005072"/>
    </source>
</evidence>
<proteinExistence type="inferred from homology"/>
<comment type="function">
    <text evidence="1">Acts on leucine, isoleucine and valine.</text>
</comment>
<dbReference type="SUPFAM" id="SSF56752">
    <property type="entry name" value="D-aminoacid aminotransferase-like PLP-dependent enzymes"/>
    <property type="match status" value="1"/>
</dbReference>
<evidence type="ECO:0000256" key="8">
    <source>
        <dbReference type="ARBA" id="ARBA00023304"/>
    </source>
</evidence>
<dbReference type="InterPro" id="IPR050571">
    <property type="entry name" value="Class-IV_PLP-Dep_Aminotrnsfr"/>
</dbReference>
<evidence type="ECO:0000313" key="12">
    <source>
        <dbReference type="EMBL" id="QDH13366.1"/>
    </source>
</evidence>
<dbReference type="EC" id="2.6.1.42" evidence="6"/>
<evidence type="ECO:0000256" key="3">
    <source>
        <dbReference type="ARBA" id="ARBA00004931"/>
    </source>
</evidence>
<evidence type="ECO:0000256" key="1">
    <source>
        <dbReference type="ARBA" id="ARBA00003109"/>
    </source>
</evidence>
<dbReference type="Pfam" id="PF01063">
    <property type="entry name" value="Aminotran_4"/>
    <property type="match status" value="1"/>
</dbReference>
<evidence type="ECO:0000256" key="2">
    <source>
        <dbReference type="ARBA" id="ARBA00004824"/>
    </source>
</evidence>
<evidence type="ECO:0000256" key="7">
    <source>
        <dbReference type="ARBA" id="ARBA00014472"/>
    </source>
</evidence>
<dbReference type="KEGG" id="swf:E3E12_03175"/>
<keyword evidence="13" id="KW-1185">Reference proteome</keyword>
<protein>
    <recommendedName>
        <fullName evidence="7">Probable branched-chain-amino-acid aminotransferase</fullName>
        <ecNumber evidence="6">2.6.1.42</ecNumber>
    </recommendedName>
</protein>
<comment type="pathway">
    <text evidence="4">Amino-acid biosynthesis; L-leucine biosynthesis; L-leucine from 3-methyl-2-oxobutanoate: step 4/4.</text>
</comment>
<evidence type="ECO:0000256" key="10">
    <source>
        <dbReference type="ARBA" id="ARBA00048798"/>
    </source>
</evidence>
<gene>
    <name evidence="12" type="ORF">E3E12_03175</name>
</gene>
<reference evidence="12 13" key="1">
    <citation type="submission" date="2019-03" db="EMBL/GenBank/DDBJ databases">
        <title>The complete genome sequence of Swingsia_sp. F3b2 LMG30590(T).</title>
        <authorList>
            <person name="Chua K.-O."/>
            <person name="Chan K.-G."/>
            <person name="See-Too W.-S."/>
        </authorList>
    </citation>
    <scope>NUCLEOTIDE SEQUENCE [LARGE SCALE GENOMIC DNA]</scope>
    <source>
        <strain evidence="12 13">F3b2</strain>
    </source>
</reference>
<evidence type="ECO:0000256" key="11">
    <source>
        <dbReference type="ARBA" id="ARBA00049229"/>
    </source>
</evidence>